<gene>
    <name evidence="4" type="ORF">D0435_04810</name>
</gene>
<accession>A0A845QG13</accession>
<feature type="domain" description="RND related barrel-sandwich hybrid" evidence="3">
    <location>
        <begin position="58"/>
        <end position="176"/>
    </location>
</feature>
<keyword evidence="1" id="KW-0472">Membrane</keyword>
<proteinExistence type="predicted"/>
<name>A0A845QG13_9FIRM</name>
<dbReference type="Pfam" id="PF26011">
    <property type="entry name" value="Beta-barrel_RND_rel"/>
    <property type="match status" value="1"/>
</dbReference>
<feature type="transmembrane region" description="Helical" evidence="1">
    <location>
        <begin position="7"/>
        <end position="26"/>
    </location>
</feature>
<dbReference type="Pfam" id="PF26018">
    <property type="entry name" value="BSH_RND_rel"/>
    <property type="match status" value="1"/>
</dbReference>
<feature type="domain" description="RND related beta-barrel" evidence="2">
    <location>
        <begin position="180"/>
        <end position="250"/>
    </location>
</feature>
<keyword evidence="5" id="KW-1185">Reference proteome</keyword>
<evidence type="ECO:0000256" key="1">
    <source>
        <dbReference type="SAM" id="Phobius"/>
    </source>
</evidence>
<sequence>MKKIRKSPIVLFMLALILLYVIIYIVPSVTGALVSSYIVEYGELKVADEVTGYLVRNEQVYTAGTTGTANRYIDNGTLVRKGTTVMEITGGADGEIDDKFSQIVDRLGDDAILTSDYAATKGGVISYYADGYERRIRPNNMKNGGYSYYSKLSQDSVQNLQRDTVVRGEPVFKVVDRTKWYIVTFVPKDHGARYKTGQDVIVEFEDGTVDAEVHSVTADVDGEHTRVILACSNYYEKYMQMRACPVTLVTYEERGLLVENSSITKENGQLGVFVKKKTSGSDFVPIKVYATDGVRSLVADTFFDDAETGKRYDTVEIYDEVLKEPKN</sequence>
<dbReference type="Proteomes" id="UP000446866">
    <property type="component" value="Unassembled WGS sequence"/>
</dbReference>
<keyword evidence="1" id="KW-0812">Transmembrane</keyword>
<keyword evidence="1" id="KW-1133">Transmembrane helix</keyword>
<evidence type="ECO:0000313" key="5">
    <source>
        <dbReference type="Proteomes" id="UP000446866"/>
    </source>
</evidence>
<reference evidence="4 5" key="1">
    <citation type="submission" date="2018-08" db="EMBL/GenBank/DDBJ databases">
        <title>Murine metabolic-syndrome-specific gut microbial biobank.</title>
        <authorList>
            <person name="Liu C."/>
        </authorList>
    </citation>
    <scope>NUCLEOTIDE SEQUENCE [LARGE SCALE GENOMIC DNA]</scope>
    <source>
        <strain evidence="4 5">28</strain>
    </source>
</reference>
<organism evidence="4 5">
    <name type="scientific">Anaerotruncus colihominis</name>
    <dbReference type="NCBI Taxonomy" id="169435"/>
    <lineage>
        <taxon>Bacteria</taxon>
        <taxon>Bacillati</taxon>
        <taxon>Bacillota</taxon>
        <taxon>Clostridia</taxon>
        <taxon>Eubacteriales</taxon>
        <taxon>Oscillospiraceae</taxon>
        <taxon>Anaerotruncus</taxon>
    </lineage>
</organism>
<dbReference type="AlphaFoldDB" id="A0A845QG13"/>
<evidence type="ECO:0000313" key="4">
    <source>
        <dbReference type="EMBL" id="NBH60972.1"/>
    </source>
</evidence>
<evidence type="ECO:0000259" key="3">
    <source>
        <dbReference type="Pfam" id="PF26018"/>
    </source>
</evidence>
<protein>
    <submittedName>
        <fullName evidence="4">HlyD family efflux transporter periplasmic adaptor subunit</fullName>
    </submittedName>
</protein>
<dbReference type="InterPro" id="IPR058709">
    <property type="entry name" value="BSH_RND-rel"/>
</dbReference>
<evidence type="ECO:0000259" key="2">
    <source>
        <dbReference type="Pfam" id="PF26011"/>
    </source>
</evidence>
<dbReference type="RefSeq" id="WP_160201250.1">
    <property type="nucleotide sequence ID" value="NZ_QXWK01000008.1"/>
</dbReference>
<dbReference type="InterPro" id="IPR058729">
    <property type="entry name" value="Beta-barrel_RND-rel"/>
</dbReference>
<comment type="caution">
    <text evidence="4">The sequence shown here is derived from an EMBL/GenBank/DDBJ whole genome shotgun (WGS) entry which is preliminary data.</text>
</comment>
<dbReference type="EMBL" id="QXWK01000008">
    <property type="protein sequence ID" value="NBH60972.1"/>
    <property type="molecule type" value="Genomic_DNA"/>
</dbReference>